<dbReference type="EMBL" id="BARV01017769">
    <property type="protein sequence ID" value="GAI27117.1"/>
    <property type="molecule type" value="Genomic_DNA"/>
</dbReference>
<dbReference type="GO" id="GO:0005975">
    <property type="term" value="P:carbohydrate metabolic process"/>
    <property type="evidence" value="ECO:0007669"/>
    <property type="project" value="InterPro"/>
</dbReference>
<organism evidence="4">
    <name type="scientific">marine sediment metagenome</name>
    <dbReference type="NCBI Taxonomy" id="412755"/>
    <lineage>
        <taxon>unclassified sequences</taxon>
        <taxon>metagenomes</taxon>
        <taxon>ecological metagenomes</taxon>
    </lineage>
</organism>
<feature type="domain" description="Glycoside hydrolase family 42 N-terminal" evidence="3">
    <location>
        <begin position="63"/>
        <end position="187"/>
    </location>
</feature>
<evidence type="ECO:0000313" key="4">
    <source>
        <dbReference type="EMBL" id="GAI27117.1"/>
    </source>
</evidence>
<reference evidence="4" key="1">
    <citation type="journal article" date="2014" name="Front. Microbiol.">
        <title>High frequency of phylogenetically diverse reductive dehalogenase-homologous genes in deep subseafloor sedimentary metagenomes.</title>
        <authorList>
            <person name="Kawai M."/>
            <person name="Futagami T."/>
            <person name="Toyoda A."/>
            <person name="Takaki Y."/>
            <person name="Nishi S."/>
            <person name="Hori S."/>
            <person name="Arai W."/>
            <person name="Tsubouchi T."/>
            <person name="Morono Y."/>
            <person name="Uchiyama I."/>
            <person name="Ito T."/>
            <person name="Fujiyama A."/>
            <person name="Inagaki F."/>
            <person name="Takami H."/>
        </authorList>
    </citation>
    <scope>NUCLEOTIDE SEQUENCE</scope>
    <source>
        <strain evidence="4">Expedition CK06-06</strain>
    </source>
</reference>
<keyword evidence="2" id="KW-0326">Glycosidase</keyword>
<proteinExistence type="predicted"/>
<dbReference type="Gene3D" id="3.20.20.80">
    <property type="entry name" value="Glycosidases"/>
    <property type="match status" value="1"/>
</dbReference>
<evidence type="ECO:0000256" key="2">
    <source>
        <dbReference type="ARBA" id="ARBA00023295"/>
    </source>
</evidence>
<dbReference type="Pfam" id="PF02449">
    <property type="entry name" value="Glyco_hydro_42"/>
    <property type="match status" value="1"/>
</dbReference>
<sequence length="240" mass="27329">FTVILNINFASYAGEGQRQQQQEQGKGLRSEVRIHNGIPALFVNGELTSQILGGPYRPGESNFTDFTKAGIKIFNIYLRFGWTGPEEYDFSRVDKKMDFYLKLEPDALFIPRILLTPGDWWCEKYPEEITMRDDGSAAGMFRRPCHPSLASEKYRELSHKAMKAFINHVERKWGDNIVGYQPGNGFGGEWLMFNSFWEVRPGAEPPKKFGVEDYSPPVSSLTHLQFSSSTSAVISLKKEK</sequence>
<comment type="caution">
    <text evidence="4">The sequence shown here is derived from an EMBL/GenBank/DDBJ whole genome shotgun (WGS) entry which is preliminary data.</text>
</comment>
<dbReference type="GO" id="GO:0009341">
    <property type="term" value="C:beta-galactosidase complex"/>
    <property type="evidence" value="ECO:0007669"/>
    <property type="project" value="InterPro"/>
</dbReference>
<evidence type="ECO:0000259" key="3">
    <source>
        <dbReference type="Pfam" id="PF02449"/>
    </source>
</evidence>
<accession>X1M686</accession>
<protein>
    <recommendedName>
        <fullName evidence="3">Glycoside hydrolase family 42 N-terminal domain-containing protein</fullName>
    </recommendedName>
</protein>
<dbReference type="GO" id="GO:0004565">
    <property type="term" value="F:beta-galactosidase activity"/>
    <property type="evidence" value="ECO:0007669"/>
    <property type="project" value="InterPro"/>
</dbReference>
<name>X1M686_9ZZZZ</name>
<keyword evidence="1" id="KW-0378">Hydrolase</keyword>
<feature type="non-terminal residue" evidence="4">
    <location>
        <position position="1"/>
    </location>
</feature>
<evidence type="ECO:0000256" key="1">
    <source>
        <dbReference type="ARBA" id="ARBA00022801"/>
    </source>
</evidence>
<dbReference type="AlphaFoldDB" id="X1M686"/>
<gene>
    <name evidence="4" type="ORF">S06H3_30205</name>
</gene>
<dbReference type="InterPro" id="IPR013529">
    <property type="entry name" value="Glyco_hydro_42_N"/>
</dbReference>